<evidence type="ECO:0000256" key="1">
    <source>
        <dbReference type="SAM" id="MobiDB-lite"/>
    </source>
</evidence>
<comment type="caution">
    <text evidence="2">The sequence shown here is derived from an EMBL/GenBank/DDBJ whole genome shotgun (WGS) entry which is preliminary data.</text>
</comment>
<dbReference type="Pfam" id="PF01161">
    <property type="entry name" value="PBP"/>
    <property type="match status" value="1"/>
</dbReference>
<accession>A0A1Y2I2U3</accession>
<feature type="compositionally biased region" description="Low complexity" evidence="1">
    <location>
        <begin position="34"/>
        <end position="52"/>
    </location>
</feature>
<dbReference type="Proteomes" id="UP000193411">
    <property type="component" value="Unassembled WGS sequence"/>
</dbReference>
<dbReference type="OrthoDB" id="2153661at2759"/>
<evidence type="ECO:0000313" key="3">
    <source>
        <dbReference type="Proteomes" id="UP000193411"/>
    </source>
</evidence>
<name>A0A1Y2I2U3_9FUNG</name>
<proteinExistence type="predicted"/>
<evidence type="ECO:0000313" key="2">
    <source>
        <dbReference type="EMBL" id="ORZ41176.1"/>
    </source>
</evidence>
<dbReference type="InterPro" id="IPR036610">
    <property type="entry name" value="PEBP-like_sf"/>
</dbReference>
<dbReference type="SUPFAM" id="SSF49777">
    <property type="entry name" value="PEBP-like"/>
    <property type="match status" value="1"/>
</dbReference>
<dbReference type="PANTHER" id="PTHR11362">
    <property type="entry name" value="PHOSPHATIDYLETHANOLAMINE-BINDING PROTEIN"/>
    <property type="match status" value="1"/>
</dbReference>
<feature type="region of interest" description="Disordered" evidence="1">
    <location>
        <begin position="27"/>
        <end position="67"/>
    </location>
</feature>
<keyword evidence="3" id="KW-1185">Reference proteome</keyword>
<protein>
    <submittedName>
        <fullName evidence="2">Phosphatidylethanolamine-binding protein</fullName>
    </submittedName>
</protein>
<gene>
    <name evidence="2" type="ORF">BCR44DRAFT_116752</name>
</gene>
<dbReference type="InterPro" id="IPR035810">
    <property type="entry name" value="PEBP_euk"/>
</dbReference>
<dbReference type="AlphaFoldDB" id="A0A1Y2I2U3"/>
<dbReference type="PANTHER" id="PTHR11362:SF82">
    <property type="entry name" value="PHOSPHATIDYLETHANOLAMINE-BINDING PROTEIN 4"/>
    <property type="match status" value="1"/>
</dbReference>
<dbReference type="EMBL" id="MCFL01000001">
    <property type="protein sequence ID" value="ORZ41176.1"/>
    <property type="molecule type" value="Genomic_DNA"/>
</dbReference>
<dbReference type="STRING" id="765915.A0A1Y2I2U3"/>
<sequence>MSACSGAAAAAARRPLVSGIAGQVSVSGPRRTMASTAAATTKSKANANTKTSPLNPSDSHPHPHPAFTHAQSLLATANALAPHQQLATIRAFRHGQANFALPEFRTLGLRHFITRRRPRLVQFAEQRHVFSDFFPKHEDQINVEVHVAATAAAPDASADGQGHSDLVRIELGADVRPTQMMEPLKVCLQPYHEEVKKYTFVLVDGDMARPDWEMRSEQVLWMVKDIPLSAATATAPLPLPTTSAAVAAPGNSIGTLVVPYVPPHPTRGTGAHRILAFAFEQSDSTDIPATLPRGISLWELIQAHKLTPRGIHVWKAQWDASVSKVFTEVLNVKEPVFVTRPKIGRKGVDGLIENRYEGI</sequence>
<dbReference type="Gene3D" id="3.90.280.10">
    <property type="entry name" value="PEBP-like"/>
    <property type="match status" value="1"/>
</dbReference>
<reference evidence="2 3" key="1">
    <citation type="submission" date="2016-07" db="EMBL/GenBank/DDBJ databases">
        <title>Pervasive Adenine N6-methylation of Active Genes in Fungi.</title>
        <authorList>
            <consortium name="DOE Joint Genome Institute"/>
            <person name="Mondo S.J."/>
            <person name="Dannebaum R.O."/>
            <person name="Kuo R.C."/>
            <person name="Labutti K."/>
            <person name="Haridas S."/>
            <person name="Kuo A."/>
            <person name="Salamov A."/>
            <person name="Ahrendt S.R."/>
            <person name="Lipzen A."/>
            <person name="Sullivan W."/>
            <person name="Andreopoulos W.B."/>
            <person name="Clum A."/>
            <person name="Lindquist E."/>
            <person name="Daum C."/>
            <person name="Ramamoorthy G.K."/>
            <person name="Gryganskyi A."/>
            <person name="Culley D."/>
            <person name="Magnuson J.K."/>
            <person name="James T.Y."/>
            <person name="O'Malley M.A."/>
            <person name="Stajich J.E."/>
            <person name="Spatafora J.W."/>
            <person name="Visel A."/>
            <person name="Grigoriev I.V."/>
        </authorList>
    </citation>
    <scope>NUCLEOTIDE SEQUENCE [LARGE SCALE GENOMIC DNA]</scope>
    <source>
        <strain evidence="2 3">PL171</strain>
    </source>
</reference>
<dbReference type="InterPro" id="IPR008914">
    <property type="entry name" value="PEBP"/>
</dbReference>
<organism evidence="2 3">
    <name type="scientific">Catenaria anguillulae PL171</name>
    <dbReference type="NCBI Taxonomy" id="765915"/>
    <lineage>
        <taxon>Eukaryota</taxon>
        <taxon>Fungi</taxon>
        <taxon>Fungi incertae sedis</taxon>
        <taxon>Blastocladiomycota</taxon>
        <taxon>Blastocladiomycetes</taxon>
        <taxon>Blastocladiales</taxon>
        <taxon>Catenariaceae</taxon>
        <taxon>Catenaria</taxon>
    </lineage>
</organism>